<dbReference type="PRINTS" id="PR00891">
    <property type="entry name" value="RABGDIREP"/>
</dbReference>
<dbReference type="PANTHER" id="PTHR46091">
    <property type="entry name" value="BLR7054 PROTEIN"/>
    <property type="match status" value="1"/>
</dbReference>
<keyword evidence="5" id="KW-0520">NAD</keyword>
<evidence type="ECO:0000313" key="6">
    <source>
        <dbReference type="EMBL" id="QHU01240.1"/>
    </source>
</evidence>
<keyword evidence="4" id="KW-0521">NADP</keyword>
<accession>A0A6C0J8M3</accession>
<keyword evidence="3" id="KW-0274">FAD</keyword>
<proteinExistence type="predicted"/>
<evidence type="ECO:0000256" key="4">
    <source>
        <dbReference type="ARBA" id="ARBA00022857"/>
    </source>
</evidence>
<keyword evidence="1" id="KW-0285">Flavoprotein</keyword>
<evidence type="ECO:0000256" key="5">
    <source>
        <dbReference type="ARBA" id="ARBA00023027"/>
    </source>
</evidence>
<evidence type="ECO:0000256" key="3">
    <source>
        <dbReference type="ARBA" id="ARBA00022827"/>
    </source>
</evidence>
<protein>
    <recommendedName>
        <fullName evidence="7">Amine oxidase domain-containing protein</fullName>
    </recommendedName>
</protein>
<dbReference type="PANTHER" id="PTHR46091:SF3">
    <property type="entry name" value="AMINE OXIDASE DOMAIN-CONTAINING PROTEIN"/>
    <property type="match status" value="1"/>
</dbReference>
<dbReference type="Gene3D" id="3.50.50.60">
    <property type="entry name" value="FAD/NAD(P)-binding domain"/>
    <property type="match status" value="2"/>
</dbReference>
<evidence type="ECO:0000256" key="1">
    <source>
        <dbReference type="ARBA" id="ARBA00022630"/>
    </source>
</evidence>
<dbReference type="GO" id="GO:0007264">
    <property type="term" value="P:small GTPase-mediated signal transduction"/>
    <property type="evidence" value="ECO:0007669"/>
    <property type="project" value="InterPro"/>
</dbReference>
<keyword evidence="2" id="KW-0732">Signal</keyword>
<sequence length="618" mass="71169">MIALILLLVYFFYEIYRRYNYSYERITILDKEIVLDKDYTKDRYSSKKVPSDIDVIVIGSGIGGLTTAGLLSKFGKKVLVLEQHYIAGGTTHSFEDKGVEHETGLHYIGNIKKLTNVLDLLTFNPISWCKMGWERKDKKEIYDEIFIGKDHYEFEAGEDNLINYLMEKFPLTPKESFVKYFDLIKSISKKDNFFISKIFPSFNKILAFNKIFAFNKIIPSFNKIIPSFNKIIPSFNKIMAYFNKDYNYYCKKSAYDVVKEIFNDEKLISVLFGQFGDYGQIPQEASFYTHACIVHHYLDGGWYPRGGTGVIAKEMCKNINHYGGKVLVGKQVAEILICNNKVSGVIMENDDIIYCKTVVSAVGLRNTFKKLVKTKQDNIYNKMLDKIPPSVQHMYCFVKLDGKPKELNLRSSNFWIYPHGDYEKLMKDFLENPLVAPIPLFMGFSSMKDSAWSDKYPNVSNAIILTVAKKEWFEQWENEKCTKRGEYYNNFKKEIGDRMLDEGLLRFYPELKDKILEVNIGTPLSTQFYFNAFEGESYGLDMNSYRLTEAMELKPETNIEGLYLTGQDVCVIGVTGAMMGGVLTANVIAGYNNIVDIVLGNNIVNDLHKLLRLEKIFN</sequence>
<dbReference type="InterPro" id="IPR052206">
    <property type="entry name" value="Retinol_saturase"/>
</dbReference>
<dbReference type="InterPro" id="IPR018203">
    <property type="entry name" value="GDP_dissociation_inhibitor"/>
</dbReference>
<dbReference type="GO" id="GO:0005092">
    <property type="term" value="F:GDP-dissociation inhibitor activity"/>
    <property type="evidence" value="ECO:0007669"/>
    <property type="project" value="InterPro"/>
</dbReference>
<dbReference type="EMBL" id="MN740336">
    <property type="protein sequence ID" value="QHU01240.1"/>
    <property type="molecule type" value="Genomic_DNA"/>
</dbReference>
<reference evidence="6" key="1">
    <citation type="journal article" date="2020" name="Nature">
        <title>Giant virus diversity and host interactions through global metagenomics.</title>
        <authorList>
            <person name="Schulz F."/>
            <person name="Roux S."/>
            <person name="Paez-Espino D."/>
            <person name="Jungbluth S."/>
            <person name="Walsh D.A."/>
            <person name="Denef V.J."/>
            <person name="McMahon K.D."/>
            <person name="Konstantinidis K.T."/>
            <person name="Eloe-Fadrosh E.A."/>
            <person name="Kyrpides N.C."/>
            <person name="Woyke T."/>
        </authorList>
    </citation>
    <scope>NUCLEOTIDE SEQUENCE</scope>
    <source>
        <strain evidence="6">GVMAG-M-3300025860-25</strain>
    </source>
</reference>
<evidence type="ECO:0000256" key="2">
    <source>
        <dbReference type="ARBA" id="ARBA00022729"/>
    </source>
</evidence>
<evidence type="ECO:0008006" key="7">
    <source>
        <dbReference type="Google" id="ProtNLM"/>
    </source>
</evidence>
<dbReference type="AlphaFoldDB" id="A0A6C0J8M3"/>
<organism evidence="6">
    <name type="scientific">viral metagenome</name>
    <dbReference type="NCBI Taxonomy" id="1070528"/>
    <lineage>
        <taxon>unclassified sequences</taxon>
        <taxon>metagenomes</taxon>
        <taxon>organismal metagenomes</taxon>
    </lineage>
</organism>
<name>A0A6C0J8M3_9ZZZZ</name>
<dbReference type="InterPro" id="IPR036188">
    <property type="entry name" value="FAD/NAD-bd_sf"/>
</dbReference>
<dbReference type="SUPFAM" id="SSF51905">
    <property type="entry name" value="FAD/NAD(P)-binding domain"/>
    <property type="match status" value="1"/>
</dbReference>
<dbReference type="Pfam" id="PF13450">
    <property type="entry name" value="NAD_binding_8"/>
    <property type="match status" value="1"/>
</dbReference>